<dbReference type="InterPro" id="IPR015943">
    <property type="entry name" value="WD40/YVTN_repeat-like_dom_sf"/>
</dbReference>
<accession>A0A0C3BYU9</accession>
<feature type="repeat" description="WD" evidence="3">
    <location>
        <begin position="206"/>
        <end position="247"/>
    </location>
</feature>
<dbReference type="SUPFAM" id="SSF50978">
    <property type="entry name" value="WD40 repeat-like"/>
    <property type="match status" value="1"/>
</dbReference>
<feature type="repeat" description="WD" evidence="3">
    <location>
        <begin position="171"/>
        <end position="205"/>
    </location>
</feature>
<organism evidence="5 6">
    <name type="scientific">Hebeloma cylindrosporum</name>
    <dbReference type="NCBI Taxonomy" id="76867"/>
    <lineage>
        <taxon>Eukaryota</taxon>
        <taxon>Fungi</taxon>
        <taxon>Dikarya</taxon>
        <taxon>Basidiomycota</taxon>
        <taxon>Agaricomycotina</taxon>
        <taxon>Agaricomycetes</taxon>
        <taxon>Agaricomycetidae</taxon>
        <taxon>Agaricales</taxon>
        <taxon>Agaricineae</taxon>
        <taxon>Hymenogastraceae</taxon>
        <taxon>Hebeloma</taxon>
    </lineage>
</organism>
<keyword evidence="2" id="KW-0677">Repeat</keyword>
<dbReference type="Gene3D" id="2.130.10.10">
    <property type="entry name" value="YVTN repeat-like/Quinoprotein amine dehydrogenase"/>
    <property type="match status" value="1"/>
</dbReference>
<feature type="repeat" description="WD" evidence="3">
    <location>
        <begin position="261"/>
        <end position="295"/>
    </location>
</feature>
<dbReference type="PROSITE" id="PS00678">
    <property type="entry name" value="WD_REPEATS_1"/>
    <property type="match status" value="2"/>
</dbReference>
<evidence type="ECO:0000313" key="6">
    <source>
        <dbReference type="Proteomes" id="UP000053424"/>
    </source>
</evidence>
<feature type="chain" id="PRO_5002175852" evidence="4">
    <location>
        <begin position="48"/>
        <end position="421"/>
    </location>
</feature>
<keyword evidence="6" id="KW-1185">Reference proteome</keyword>
<dbReference type="InterPro" id="IPR036322">
    <property type="entry name" value="WD40_repeat_dom_sf"/>
</dbReference>
<feature type="repeat" description="WD" evidence="3">
    <location>
        <begin position="343"/>
        <end position="379"/>
    </location>
</feature>
<dbReference type="Proteomes" id="UP000053424">
    <property type="component" value="Unassembled WGS sequence"/>
</dbReference>
<feature type="signal peptide" evidence="4">
    <location>
        <begin position="1"/>
        <end position="47"/>
    </location>
</feature>
<dbReference type="Pfam" id="PF00400">
    <property type="entry name" value="WD40"/>
    <property type="match status" value="7"/>
</dbReference>
<dbReference type="CDD" id="cd00200">
    <property type="entry name" value="WD40"/>
    <property type="match status" value="1"/>
</dbReference>
<dbReference type="InterPro" id="IPR019775">
    <property type="entry name" value="WD40_repeat_CS"/>
</dbReference>
<sequence>MSSVFIQSIHTSNDHSRLNPHEARFRARLLFVRFLALIYLSLPRSSAYTVNDCVDMDSNNSLGLGGASPVEGVGVGGVDPPTTGFPDDPELEQEGRGWFATYNPKVKAALEVNLEHTLVHDSVVCCVRFSPDGKFLATGCNRTAQIYDTKTGEKTCVLVYESADKSDDLYIRSVCFSADGKYLATGAEDKKIRIWNIADKKIRNIFEGHQQDIYSLEFSSSDHILISGSGDKSVRIWSMHDGSSTVLTIDDADPPNTDAGVTSVALSINGRWVAAGSLDTVVRIWDVETGKLVERLTGHTDSVYSIAFTPDGKGLVSASLDETLKYWDVSGLSERPSECKMDLKSHKDFVLCVAVSNDGAWFASGSKDHSVQFWDARTGIVQCVLQGHKNTVISTDFSPTGNVLATGSGDFHARICELWEF</sequence>
<evidence type="ECO:0000313" key="5">
    <source>
        <dbReference type="EMBL" id="KIM37214.1"/>
    </source>
</evidence>
<evidence type="ECO:0000256" key="3">
    <source>
        <dbReference type="PROSITE-ProRule" id="PRU00221"/>
    </source>
</evidence>
<dbReference type="AlphaFoldDB" id="A0A0C3BYU9"/>
<reference evidence="6" key="2">
    <citation type="submission" date="2015-01" db="EMBL/GenBank/DDBJ databases">
        <title>Evolutionary Origins and Diversification of the Mycorrhizal Mutualists.</title>
        <authorList>
            <consortium name="DOE Joint Genome Institute"/>
            <consortium name="Mycorrhizal Genomics Consortium"/>
            <person name="Kohler A."/>
            <person name="Kuo A."/>
            <person name="Nagy L.G."/>
            <person name="Floudas D."/>
            <person name="Copeland A."/>
            <person name="Barry K.W."/>
            <person name="Cichocki N."/>
            <person name="Veneault-Fourrey C."/>
            <person name="LaButti K."/>
            <person name="Lindquist E.A."/>
            <person name="Lipzen A."/>
            <person name="Lundell T."/>
            <person name="Morin E."/>
            <person name="Murat C."/>
            <person name="Riley R."/>
            <person name="Ohm R."/>
            <person name="Sun H."/>
            <person name="Tunlid A."/>
            <person name="Henrissat B."/>
            <person name="Grigoriev I.V."/>
            <person name="Hibbett D.S."/>
            <person name="Martin F."/>
        </authorList>
    </citation>
    <scope>NUCLEOTIDE SEQUENCE [LARGE SCALE GENOMIC DNA]</scope>
    <source>
        <strain evidence="6">h7</strain>
    </source>
</reference>
<evidence type="ECO:0000256" key="2">
    <source>
        <dbReference type="ARBA" id="ARBA00022737"/>
    </source>
</evidence>
<name>A0A0C3BYU9_HEBCY</name>
<protein>
    <submittedName>
        <fullName evidence="5">Uncharacterized protein</fullName>
    </submittedName>
</protein>
<feature type="repeat" description="WD" evidence="3">
    <location>
        <begin position="296"/>
        <end position="330"/>
    </location>
</feature>
<keyword evidence="4" id="KW-0732">Signal</keyword>
<evidence type="ECO:0000256" key="1">
    <source>
        <dbReference type="ARBA" id="ARBA00022574"/>
    </source>
</evidence>
<dbReference type="PANTHER" id="PTHR19848:SF8">
    <property type="entry name" value="F-BOX AND WD REPEAT DOMAIN CONTAINING 7"/>
    <property type="match status" value="1"/>
</dbReference>
<dbReference type="InterPro" id="IPR020472">
    <property type="entry name" value="WD40_PAC1"/>
</dbReference>
<dbReference type="EMBL" id="KN831799">
    <property type="protein sequence ID" value="KIM37214.1"/>
    <property type="molecule type" value="Genomic_DNA"/>
</dbReference>
<proteinExistence type="predicted"/>
<dbReference type="PRINTS" id="PR00320">
    <property type="entry name" value="GPROTEINBRPT"/>
</dbReference>
<gene>
    <name evidence="5" type="ORF">M413DRAFT_279528</name>
</gene>
<dbReference type="STRING" id="686832.A0A0C3BYU9"/>
<feature type="repeat" description="WD" evidence="3">
    <location>
        <begin position="385"/>
        <end position="415"/>
    </location>
</feature>
<dbReference type="OrthoDB" id="17410at2759"/>
<dbReference type="PROSITE" id="PS50294">
    <property type="entry name" value="WD_REPEATS_REGION"/>
    <property type="match status" value="6"/>
</dbReference>
<dbReference type="PROSITE" id="PS50082">
    <property type="entry name" value="WD_REPEATS_2"/>
    <property type="match status" value="6"/>
</dbReference>
<dbReference type="SMART" id="SM00320">
    <property type="entry name" value="WD40"/>
    <property type="match status" value="7"/>
</dbReference>
<dbReference type="PANTHER" id="PTHR19848">
    <property type="entry name" value="WD40 REPEAT PROTEIN"/>
    <property type="match status" value="1"/>
</dbReference>
<dbReference type="HOGENOM" id="CLU_000288_57_23_1"/>
<keyword evidence="1 3" id="KW-0853">WD repeat</keyword>
<evidence type="ECO:0000256" key="4">
    <source>
        <dbReference type="SAM" id="SignalP"/>
    </source>
</evidence>
<reference evidence="5 6" key="1">
    <citation type="submission" date="2014-04" db="EMBL/GenBank/DDBJ databases">
        <authorList>
            <consortium name="DOE Joint Genome Institute"/>
            <person name="Kuo A."/>
            <person name="Gay G."/>
            <person name="Dore J."/>
            <person name="Kohler A."/>
            <person name="Nagy L.G."/>
            <person name="Floudas D."/>
            <person name="Copeland A."/>
            <person name="Barry K.W."/>
            <person name="Cichocki N."/>
            <person name="Veneault-Fourrey C."/>
            <person name="LaButti K."/>
            <person name="Lindquist E.A."/>
            <person name="Lipzen A."/>
            <person name="Lundell T."/>
            <person name="Morin E."/>
            <person name="Murat C."/>
            <person name="Sun H."/>
            <person name="Tunlid A."/>
            <person name="Henrissat B."/>
            <person name="Grigoriev I.V."/>
            <person name="Hibbett D.S."/>
            <person name="Martin F."/>
            <person name="Nordberg H.P."/>
            <person name="Cantor M.N."/>
            <person name="Hua S.X."/>
        </authorList>
    </citation>
    <scope>NUCLEOTIDE SEQUENCE [LARGE SCALE GENOMIC DNA]</scope>
    <source>
        <strain evidence="6">h7</strain>
    </source>
</reference>
<dbReference type="InterPro" id="IPR001680">
    <property type="entry name" value="WD40_rpt"/>
</dbReference>